<dbReference type="InterPro" id="IPR011008">
    <property type="entry name" value="Dimeric_a/b-barrel"/>
</dbReference>
<dbReference type="InterPro" id="IPR005545">
    <property type="entry name" value="YCII"/>
</dbReference>
<dbReference type="VEuPathDB" id="FungiDB:A1O9_12019"/>
<dbReference type="Proteomes" id="UP000027920">
    <property type="component" value="Unassembled WGS sequence"/>
</dbReference>
<name>A0A072NVY0_9EURO</name>
<keyword evidence="3" id="KW-1185">Reference proteome</keyword>
<feature type="domain" description="YCII-related" evidence="1">
    <location>
        <begin position="6"/>
        <end position="112"/>
    </location>
</feature>
<dbReference type="RefSeq" id="XP_013254619.1">
    <property type="nucleotide sequence ID" value="XM_013399165.1"/>
</dbReference>
<evidence type="ECO:0000259" key="1">
    <source>
        <dbReference type="Pfam" id="PF03795"/>
    </source>
</evidence>
<dbReference type="AlphaFoldDB" id="A0A072NVY0"/>
<comment type="caution">
    <text evidence="2">The sequence shown here is derived from an EMBL/GenBank/DDBJ whole genome shotgun (WGS) entry which is preliminary data.</text>
</comment>
<dbReference type="GeneID" id="25286914"/>
<organism evidence="2 3">
    <name type="scientific">Exophiala aquamarina CBS 119918</name>
    <dbReference type="NCBI Taxonomy" id="1182545"/>
    <lineage>
        <taxon>Eukaryota</taxon>
        <taxon>Fungi</taxon>
        <taxon>Dikarya</taxon>
        <taxon>Ascomycota</taxon>
        <taxon>Pezizomycotina</taxon>
        <taxon>Eurotiomycetes</taxon>
        <taxon>Chaetothyriomycetidae</taxon>
        <taxon>Chaetothyriales</taxon>
        <taxon>Herpotrichiellaceae</taxon>
        <taxon>Exophiala</taxon>
    </lineage>
</organism>
<proteinExistence type="predicted"/>
<accession>A0A072NVY0</accession>
<dbReference type="Pfam" id="PF03795">
    <property type="entry name" value="YCII"/>
    <property type="match status" value="1"/>
</dbReference>
<dbReference type="SUPFAM" id="SSF54909">
    <property type="entry name" value="Dimeric alpha+beta barrel"/>
    <property type="match status" value="1"/>
</dbReference>
<dbReference type="OrthoDB" id="3933054at2759"/>
<dbReference type="EMBL" id="AMGV01000020">
    <property type="protein sequence ID" value="KEF52029.1"/>
    <property type="molecule type" value="Genomic_DNA"/>
</dbReference>
<evidence type="ECO:0000313" key="2">
    <source>
        <dbReference type="EMBL" id="KEF52029.1"/>
    </source>
</evidence>
<dbReference type="Gene3D" id="3.30.70.1060">
    <property type="entry name" value="Dimeric alpha+beta barrel"/>
    <property type="match status" value="1"/>
</dbReference>
<gene>
    <name evidence="2" type="ORF">A1O9_12019</name>
</gene>
<reference evidence="2 3" key="1">
    <citation type="submission" date="2013-03" db="EMBL/GenBank/DDBJ databases">
        <title>The Genome Sequence of Exophiala aquamarina CBS 119918.</title>
        <authorList>
            <consortium name="The Broad Institute Genomics Platform"/>
            <person name="Cuomo C."/>
            <person name="de Hoog S."/>
            <person name="Gorbushina A."/>
            <person name="Walker B."/>
            <person name="Young S.K."/>
            <person name="Zeng Q."/>
            <person name="Gargeya S."/>
            <person name="Fitzgerald M."/>
            <person name="Haas B."/>
            <person name="Abouelleil A."/>
            <person name="Allen A.W."/>
            <person name="Alvarado L."/>
            <person name="Arachchi H.M."/>
            <person name="Berlin A.M."/>
            <person name="Chapman S.B."/>
            <person name="Gainer-Dewar J."/>
            <person name="Goldberg J."/>
            <person name="Griggs A."/>
            <person name="Gujja S."/>
            <person name="Hansen M."/>
            <person name="Howarth C."/>
            <person name="Imamovic A."/>
            <person name="Ireland A."/>
            <person name="Larimer J."/>
            <person name="McCowan C."/>
            <person name="Murphy C."/>
            <person name="Pearson M."/>
            <person name="Poon T.W."/>
            <person name="Priest M."/>
            <person name="Roberts A."/>
            <person name="Saif S."/>
            <person name="Shea T."/>
            <person name="Sisk P."/>
            <person name="Sykes S."/>
            <person name="Wortman J."/>
            <person name="Nusbaum C."/>
            <person name="Birren B."/>
        </authorList>
    </citation>
    <scope>NUCLEOTIDE SEQUENCE [LARGE SCALE GENOMIC DNA]</scope>
    <source>
        <strain evidence="2 3">CBS 119918</strain>
    </source>
</reference>
<dbReference type="HOGENOM" id="CLU_130902_0_0_1"/>
<dbReference type="STRING" id="1182545.A0A072NVY0"/>
<sequence length="145" mass="16333">MPRYIYLLHANDESESDITPTHEKTEILTKMLEYNKALSEAGLFFFADGFRSSNEGARVIFSDSKTTNVQNGPFDREGLIRGFWVVRAKDLDEAVAWAKKVPVEDTVIEVRRLGEIEDFQDAMTEDLKRQFEGVGAKAAENAKAA</sequence>
<evidence type="ECO:0000313" key="3">
    <source>
        <dbReference type="Proteomes" id="UP000027920"/>
    </source>
</evidence>
<protein>
    <recommendedName>
        <fullName evidence="1">YCII-related domain-containing protein</fullName>
    </recommendedName>
</protein>
<dbReference type="PANTHER" id="PTHR35174">
    <property type="entry name" value="BLL7171 PROTEIN-RELATED"/>
    <property type="match status" value="1"/>
</dbReference>